<dbReference type="AlphaFoldDB" id="A0DMM5"/>
<gene>
    <name evidence="1" type="ORF">GSPATT00039674001</name>
</gene>
<dbReference type="RefSeq" id="XP_001451689.1">
    <property type="nucleotide sequence ID" value="XM_001451652.2"/>
</dbReference>
<organism evidence="1 2">
    <name type="scientific">Paramecium tetraurelia</name>
    <dbReference type="NCBI Taxonomy" id="5888"/>
    <lineage>
        <taxon>Eukaryota</taxon>
        <taxon>Sar</taxon>
        <taxon>Alveolata</taxon>
        <taxon>Ciliophora</taxon>
        <taxon>Intramacronucleata</taxon>
        <taxon>Oligohymenophorea</taxon>
        <taxon>Peniculida</taxon>
        <taxon>Parameciidae</taxon>
        <taxon>Paramecium</taxon>
    </lineage>
</organism>
<dbReference type="Proteomes" id="UP000000600">
    <property type="component" value="Unassembled WGS sequence"/>
</dbReference>
<dbReference type="KEGG" id="ptm:GSPATT00039674001"/>
<accession>A0DMM5</accession>
<keyword evidence="2" id="KW-1185">Reference proteome</keyword>
<dbReference type="InParanoid" id="A0DMM5"/>
<evidence type="ECO:0000313" key="1">
    <source>
        <dbReference type="EMBL" id="CAK84292.1"/>
    </source>
</evidence>
<reference evidence="1 2" key="1">
    <citation type="journal article" date="2006" name="Nature">
        <title>Global trends of whole-genome duplications revealed by the ciliate Paramecium tetraurelia.</title>
        <authorList>
            <consortium name="Genoscope"/>
            <person name="Aury J.-M."/>
            <person name="Jaillon O."/>
            <person name="Duret L."/>
            <person name="Noel B."/>
            <person name="Jubin C."/>
            <person name="Porcel B.M."/>
            <person name="Segurens B."/>
            <person name="Daubin V."/>
            <person name="Anthouard V."/>
            <person name="Aiach N."/>
            <person name="Arnaiz O."/>
            <person name="Billaut A."/>
            <person name="Beisson J."/>
            <person name="Blanc I."/>
            <person name="Bouhouche K."/>
            <person name="Camara F."/>
            <person name="Duharcourt S."/>
            <person name="Guigo R."/>
            <person name="Gogendeau D."/>
            <person name="Katinka M."/>
            <person name="Keller A.-M."/>
            <person name="Kissmehl R."/>
            <person name="Klotz C."/>
            <person name="Koll F."/>
            <person name="Le Moue A."/>
            <person name="Lepere C."/>
            <person name="Malinsky S."/>
            <person name="Nowacki M."/>
            <person name="Nowak J.K."/>
            <person name="Plattner H."/>
            <person name="Poulain J."/>
            <person name="Ruiz F."/>
            <person name="Serrano V."/>
            <person name="Zagulski M."/>
            <person name="Dessen P."/>
            <person name="Betermier M."/>
            <person name="Weissenbach J."/>
            <person name="Scarpelli C."/>
            <person name="Schachter V."/>
            <person name="Sperling L."/>
            <person name="Meyer E."/>
            <person name="Cohen J."/>
            <person name="Wincker P."/>
        </authorList>
    </citation>
    <scope>NUCLEOTIDE SEQUENCE [LARGE SCALE GENOMIC DNA]</scope>
    <source>
        <strain evidence="1 2">Stock d4-2</strain>
    </source>
</reference>
<proteinExistence type="predicted"/>
<dbReference type="GeneID" id="5037474"/>
<dbReference type="EMBL" id="CT868500">
    <property type="protein sequence ID" value="CAK84292.1"/>
    <property type="molecule type" value="Genomic_DNA"/>
</dbReference>
<sequence length="91" mass="10839">MSKQPDYQKEGIQQKEIENYDLNKEADLLQIEKVKDADRKRYIVTGRKIAVEHTRNWWDLFDNKMYVICQTRGLPEVVQYGILELGMKVVH</sequence>
<dbReference type="HOGENOM" id="CLU_2431743_0_0_1"/>
<evidence type="ECO:0000313" key="2">
    <source>
        <dbReference type="Proteomes" id="UP000000600"/>
    </source>
</evidence>
<name>A0DMM5_PARTE</name>
<protein>
    <submittedName>
        <fullName evidence="1">Uncharacterized protein</fullName>
    </submittedName>
</protein>